<dbReference type="Proteomes" id="UP000230709">
    <property type="component" value="Plasmid pOB3b2"/>
</dbReference>
<keyword evidence="2" id="KW-0614">Plasmid</keyword>
<organism evidence="2 4">
    <name type="scientific">Methylosinus trichosporium (strain ATCC 35070 / NCIMB 11131 / UNIQEM 75 / OB3b)</name>
    <dbReference type="NCBI Taxonomy" id="595536"/>
    <lineage>
        <taxon>Bacteria</taxon>
        <taxon>Pseudomonadati</taxon>
        <taxon>Pseudomonadota</taxon>
        <taxon>Alphaproteobacteria</taxon>
        <taxon>Hyphomicrobiales</taxon>
        <taxon>Methylocystaceae</taxon>
        <taxon>Methylosinus</taxon>
    </lineage>
</organism>
<dbReference type="STRING" id="595536.GCA_000178815_00172"/>
<dbReference type="RefSeq" id="WP_003615684.1">
    <property type="nucleotide sequence ID" value="NZ_ADVE02000002.1"/>
</dbReference>
<dbReference type="KEGG" id="mtw:CQW49_23310"/>
<geneLocation type="plasmid" evidence="3">
    <name>pOB3b2</name>
</geneLocation>
<dbReference type="EMBL" id="CP023738">
    <property type="protein sequence ID" value="ATQ70608.1"/>
    <property type="molecule type" value="Genomic_DNA"/>
</dbReference>
<evidence type="ECO:0000313" key="3">
    <source>
        <dbReference type="EMBL" id="ATQ70880.1"/>
    </source>
</evidence>
<geneLocation type="plasmid" evidence="2">
    <name>pOB3b1</name>
</geneLocation>
<accession>A0A2D2D6I5</accession>
<keyword evidence="1" id="KW-0472">Membrane</keyword>
<proteinExistence type="predicted"/>
<keyword evidence="1" id="KW-1133">Transmembrane helix</keyword>
<feature type="transmembrane region" description="Helical" evidence="1">
    <location>
        <begin position="6"/>
        <end position="32"/>
    </location>
</feature>
<reference evidence="4" key="2">
    <citation type="submission" date="2017-10" db="EMBL/GenBank/DDBJ databases">
        <title>Completed PacBio SMRT sequence of Methylosinus trichosporium OB3b reveals presence of a third large plasmid.</title>
        <authorList>
            <person name="Charles T.C."/>
            <person name="Lynch M.D.J."/>
            <person name="Heil J.R."/>
            <person name="Cheng J."/>
        </authorList>
    </citation>
    <scope>NUCLEOTIDE SEQUENCE [LARGE SCALE GENOMIC DNA]</scope>
    <source>
        <strain evidence="4">OB3b</strain>
        <plasmid evidence="4">pob3b1</plasmid>
        <plasmid evidence="4">pob3b2</plasmid>
    </source>
</reference>
<reference evidence="2" key="1">
    <citation type="journal article" date="2017" name="Genome Announc.">
        <title>The Completed PacBio Single-Molecule Real-Time Sequence of Methylosinus trichosporium Strain OB3b Reveals the Presence of a Third Large Plasmid.</title>
        <authorList>
            <person name="Heil J.R."/>
            <person name="Lynch M.D."/>
            <person name="Cheng J."/>
            <person name="Matysiakiewicz O."/>
            <person name="D'Alessio M."/>
            <person name="Charles T.C."/>
        </authorList>
    </citation>
    <scope>NUCLEOTIDE SEQUENCE</scope>
    <source>
        <strain evidence="2">OB3b</strain>
        <plasmid evidence="2">pOB3b1</plasmid>
        <plasmid evidence="3">pOB3b2</plasmid>
    </source>
</reference>
<keyword evidence="4" id="KW-1185">Reference proteome</keyword>
<geneLocation type="plasmid" evidence="4">
    <name>pob3b1</name>
</geneLocation>
<geneLocation type="plasmid" evidence="4">
    <name>pob3b2</name>
</geneLocation>
<protein>
    <submittedName>
        <fullName evidence="2">Uncharacterized protein</fullName>
    </submittedName>
</protein>
<sequence>MQGLVNFAGAIGNAIAILLPTFCYLSALGLFMSAGWGFWSQAQSHNPYRGRPWVPFVALVLSGAFASFPSILTMANNTAGTNLQVSVSALTSYTPPTVDGSLLGQTPGDAVVNIVKLFQGFFQAFGAMCCFFAMLTWNAVIAGRSNRSAGGCGVQFVFGVMLINVVTISTWLVSVFRT</sequence>
<evidence type="ECO:0000256" key="1">
    <source>
        <dbReference type="SAM" id="Phobius"/>
    </source>
</evidence>
<feature type="transmembrane region" description="Helical" evidence="1">
    <location>
        <begin position="153"/>
        <end position="173"/>
    </location>
</feature>
<name>A0A2D2D6I5_METT3</name>
<gene>
    <name evidence="2" type="ORF">CQW49_21670</name>
    <name evidence="3" type="ORF">CQW49_23310</name>
</gene>
<feature type="transmembrane region" description="Helical" evidence="1">
    <location>
        <begin position="53"/>
        <end position="72"/>
    </location>
</feature>
<dbReference type="EMBL" id="CP023739">
    <property type="protein sequence ID" value="ATQ70880.1"/>
    <property type="molecule type" value="Genomic_DNA"/>
</dbReference>
<dbReference type="AlphaFoldDB" id="A0A2D2D6I5"/>
<evidence type="ECO:0000313" key="2">
    <source>
        <dbReference type="EMBL" id="ATQ70608.1"/>
    </source>
</evidence>
<dbReference type="KEGG" id="mtw:CQW49_21670"/>
<feature type="transmembrane region" description="Helical" evidence="1">
    <location>
        <begin position="121"/>
        <end position="141"/>
    </location>
</feature>
<keyword evidence="1" id="KW-0812">Transmembrane</keyword>
<dbReference type="Proteomes" id="UP000230709">
    <property type="component" value="Plasmid pOB3b1"/>
</dbReference>
<evidence type="ECO:0000313" key="4">
    <source>
        <dbReference type="Proteomes" id="UP000230709"/>
    </source>
</evidence>